<keyword evidence="3" id="KW-1185">Reference proteome</keyword>
<dbReference type="Proteomes" id="UP001412067">
    <property type="component" value="Unassembled WGS sequence"/>
</dbReference>
<accession>A0ABR2LDA6</accession>
<comment type="caution">
    <text evidence="2">The sequence shown here is derived from an EMBL/GenBank/DDBJ whole genome shotgun (WGS) entry which is preliminary data.</text>
</comment>
<evidence type="ECO:0000313" key="3">
    <source>
        <dbReference type="Proteomes" id="UP001412067"/>
    </source>
</evidence>
<name>A0ABR2LDA6_9ASPA</name>
<proteinExistence type="predicted"/>
<protein>
    <submittedName>
        <fullName evidence="2">Uncharacterized protein</fullName>
    </submittedName>
</protein>
<gene>
    <name evidence="2" type="ORF">KSP40_PGU018532</name>
</gene>
<evidence type="ECO:0000256" key="1">
    <source>
        <dbReference type="SAM" id="MobiDB-lite"/>
    </source>
</evidence>
<organism evidence="2 3">
    <name type="scientific">Platanthera guangdongensis</name>
    <dbReference type="NCBI Taxonomy" id="2320717"/>
    <lineage>
        <taxon>Eukaryota</taxon>
        <taxon>Viridiplantae</taxon>
        <taxon>Streptophyta</taxon>
        <taxon>Embryophyta</taxon>
        <taxon>Tracheophyta</taxon>
        <taxon>Spermatophyta</taxon>
        <taxon>Magnoliopsida</taxon>
        <taxon>Liliopsida</taxon>
        <taxon>Asparagales</taxon>
        <taxon>Orchidaceae</taxon>
        <taxon>Orchidoideae</taxon>
        <taxon>Orchideae</taxon>
        <taxon>Orchidinae</taxon>
        <taxon>Platanthera</taxon>
    </lineage>
</organism>
<dbReference type="EMBL" id="JBBWWR010000021">
    <property type="protein sequence ID" value="KAK8938052.1"/>
    <property type="molecule type" value="Genomic_DNA"/>
</dbReference>
<evidence type="ECO:0000313" key="2">
    <source>
        <dbReference type="EMBL" id="KAK8938052.1"/>
    </source>
</evidence>
<sequence length="111" mass="12873">MEVVQDLEQERTDREHEDLVSKETKEEIFLNKESDIQGEITTTPEIRFALHNTTFFATFVQSSSEGYTLLVFGNQNALFLIKHNSQALCRHPMTVYGMESKLEVSNLFLTW</sequence>
<feature type="compositionally biased region" description="Basic and acidic residues" evidence="1">
    <location>
        <begin position="8"/>
        <end position="20"/>
    </location>
</feature>
<reference evidence="2 3" key="1">
    <citation type="journal article" date="2022" name="Nat. Plants">
        <title>Genomes of leafy and leafless Platanthera orchids illuminate the evolution of mycoheterotrophy.</title>
        <authorList>
            <person name="Li M.H."/>
            <person name="Liu K.W."/>
            <person name="Li Z."/>
            <person name="Lu H.C."/>
            <person name="Ye Q.L."/>
            <person name="Zhang D."/>
            <person name="Wang J.Y."/>
            <person name="Li Y.F."/>
            <person name="Zhong Z.M."/>
            <person name="Liu X."/>
            <person name="Yu X."/>
            <person name="Liu D.K."/>
            <person name="Tu X.D."/>
            <person name="Liu B."/>
            <person name="Hao Y."/>
            <person name="Liao X.Y."/>
            <person name="Jiang Y.T."/>
            <person name="Sun W.H."/>
            <person name="Chen J."/>
            <person name="Chen Y.Q."/>
            <person name="Ai Y."/>
            <person name="Zhai J.W."/>
            <person name="Wu S.S."/>
            <person name="Zhou Z."/>
            <person name="Hsiao Y.Y."/>
            <person name="Wu W.L."/>
            <person name="Chen Y.Y."/>
            <person name="Lin Y.F."/>
            <person name="Hsu J.L."/>
            <person name="Li C.Y."/>
            <person name="Wang Z.W."/>
            <person name="Zhao X."/>
            <person name="Zhong W.Y."/>
            <person name="Ma X.K."/>
            <person name="Ma L."/>
            <person name="Huang J."/>
            <person name="Chen G.Z."/>
            <person name="Huang M.Z."/>
            <person name="Huang L."/>
            <person name="Peng D.H."/>
            <person name="Luo Y.B."/>
            <person name="Zou S.Q."/>
            <person name="Chen S.P."/>
            <person name="Lan S."/>
            <person name="Tsai W.C."/>
            <person name="Van de Peer Y."/>
            <person name="Liu Z.J."/>
        </authorList>
    </citation>
    <scope>NUCLEOTIDE SEQUENCE [LARGE SCALE GENOMIC DNA]</scope>
    <source>
        <strain evidence="2">Lor288</strain>
    </source>
</reference>
<feature type="region of interest" description="Disordered" evidence="1">
    <location>
        <begin position="1"/>
        <end position="20"/>
    </location>
</feature>